<evidence type="ECO:0000313" key="5">
    <source>
        <dbReference type="EMBL" id="OLF49702.1"/>
    </source>
</evidence>
<name>A0A1Q8ED39_STRAI</name>
<evidence type="ECO:0000256" key="1">
    <source>
        <dbReference type="ARBA" id="ARBA00022737"/>
    </source>
</evidence>
<dbReference type="InterPro" id="IPR036634">
    <property type="entry name" value="PRD_sf"/>
</dbReference>
<reference evidence="5" key="1">
    <citation type="submission" date="2016-12" db="EMBL/GenBank/DDBJ databases">
        <authorList>
            <person name="Song W.-J."/>
            <person name="Kurnit D.M."/>
        </authorList>
    </citation>
    <scope>NUCLEOTIDE SEQUENCE [LARGE SCALE GENOMIC DNA]</scope>
    <source>
        <strain evidence="5">ATCC 51725</strain>
    </source>
</reference>
<dbReference type="SUPFAM" id="SSF63520">
    <property type="entry name" value="PTS-regulatory domain, PRD"/>
    <property type="match status" value="1"/>
</dbReference>
<dbReference type="InterPro" id="IPR036388">
    <property type="entry name" value="WH-like_DNA-bd_sf"/>
</dbReference>
<dbReference type="PANTHER" id="PTHR30185:SF18">
    <property type="entry name" value="TRANSCRIPTIONAL REGULATOR MTLR"/>
    <property type="match status" value="1"/>
</dbReference>
<dbReference type="EC" id="2.7.1.-" evidence="6"/>
<evidence type="ECO:0000256" key="3">
    <source>
        <dbReference type="ARBA" id="ARBA00023163"/>
    </source>
</evidence>
<keyword evidence="3" id="KW-0804">Transcription</keyword>
<keyword evidence="2" id="KW-0805">Transcription regulation</keyword>
<sequence>MVLLDKSSYELLTYLMRLTNPETVMSISRAMGQSRRKVYYHLEKINDSLPGEIEPIVSLPRVGILLSATQKKACQVLLDSVDSYSYVMSMEERIQLMTIYIAITSERVTIEKLMDLTDVSRNTVLNDLSEIRAQLTTEQFKVYLYATKSAGYFFKCHPLNKIQYIHSLLYDVFSNPNEGFLTILNKKVPCFAGCAPLFSPTLVTFLAEQVNQLEIDLGKKINHYEIEFMLKVLPYLLLSYRNMALKPTEQTEIQREFTLIHKRIEYKAAQNLAVSLFERFELALDEIEISLIAMLLLSYRKDKDIHTNSQDFAETKESLERFVDEFLRCSAFEIDHRETLMRNLVMHAKALLFRKTYGILSKNPLTSQIKQKYKDLFVTVKVVASYTLEAEWMIQMNDDDISYFTIHIGGALRQKVIDGKNFQNIYLVCDEGVGVQKLLYKQCQVHLPADSIKAVFTTEQFHSVEDILEVDLLISTSDNLRASFPILQVNPVLTYEDVMKLRYFFNYHTTKDSAKQFRPQLQRLLSRYISKEEDVREVADKIQELIQNDFFLATGENKGLKDLY</sequence>
<dbReference type="RefSeq" id="WP_075099267.1">
    <property type="nucleotide sequence ID" value="NZ_CAKOCW010000075.1"/>
</dbReference>
<dbReference type="InterPro" id="IPR050661">
    <property type="entry name" value="BglG_antiterminators"/>
</dbReference>
<dbReference type="PROSITE" id="PS51372">
    <property type="entry name" value="PRD_2"/>
    <property type="match status" value="2"/>
</dbReference>
<dbReference type="InterPro" id="IPR013196">
    <property type="entry name" value="HTH_11"/>
</dbReference>
<keyword evidence="1" id="KW-0677">Repeat</keyword>
<dbReference type="Proteomes" id="UP000255213">
    <property type="component" value="Unassembled WGS sequence"/>
</dbReference>
<dbReference type="GO" id="GO:0016740">
    <property type="term" value="F:transferase activity"/>
    <property type="evidence" value="ECO:0007669"/>
    <property type="project" value="UniProtKB-KW"/>
</dbReference>
<proteinExistence type="predicted"/>
<evidence type="ECO:0000259" key="4">
    <source>
        <dbReference type="PROSITE" id="PS51372"/>
    </source>
</evidence>
<dbReference type="CDD" id="cd05568">
    <property type="entry name" value="PTS_IIB_bgl_like"/>
    <property type="match status" value="1"/>
</dbReference>
<feature type="domain" description="PRD" evidence="4">
    <location>
        <begin position="310"/>
        <end position="418"/>
    </location>
</feature>
<organism evidence="5 7">
    <name type="scientific">Streptococcus acidominimus</name>
    <dbReference type="NCBI Taxonomy" id="1326"/>
    <lineage>
        <taxon>Bacteria</taxon>
        <taxon>Bacillati</taxon>
        <taxon>Bacillota</taxon>
        <taxon>Bacilli</taxon>
        <taxon>Lactobacillales</taxon>
        <taxon>Streptococcaceae</taxon>
        <taxon>Streptococcus</taxon>
    </lineage>
</organism>
<dbReference type="EMBL" id="UHEN01000001">
    <property type="protein sequence ID" value="SUN05655.1"/>
    <property type="molecule type" value="Genomic_DNA"/>
</dbReference>
<accession>A0A1Q8ED39</accession>
<dbReference type="EMBL" id="MSJL01000022">
    <property type="protein sequence ID" value="OLF49702.1"/>
    <property type="molecule type" value="Genomic_DNA"/>
</dbReference>
<keyword evidence="6" id="KW-0808">Transferase</keyword>
<dbReference type="InterPro" id="IPR011608">
    <property type="entry name" value="PRD"/>
</dbReference>
<dbReference type="Proteomes" id="UP000186437">
    <property type="component" value="Unassembled WGS sequence"/>
</dbReference>
<dbReference type="AlphaFoldDB" id="A0A1Q8ED39"/>
<dbReference type="Pfam" id="PF08279">
    <property type="entry name" value="HTH_11"/>
    <property type="match status" value="1"/>
</dbReference>
<dbReference type="GO" id="GO:0006355">
    <property type="term" value="P:regulation of DNA-templated transcription"/>
    <property type="evidence" value="ECO:0007669"/>
    <property type="project" value="InterPro"/>
</dbReference>
<reference evidence="7" key="2">
    <citation type="submission" date="2016-12" db="EMBL/GenBank/DDBJ databases">
        <authorList>
            <person name="Gulvik C.A."/>
        </authorList>
    </citation>
    <scope>NUCLEOTIDE SEQUENCE [LARGE SCALE GENOMIC DNA]</scope>
    <source>
        <strain evidence="7">ATCC 51725</strain>
    </source>
</reference>
<evidence type="ECO:0000256" key="2">
    <source>
        <dbReference type="ARBA" id="ARBA00023015"/>
    </source>
</evidence>
<dbReference type="Gene3D" id="1.10.1790.10">
    <property type="entry name" value="PRD domain"/>
    <property type="match status" value="1"/>
</dbReference>
<dbReference type="InterPro" id="IPR036390">
    <property type="entry name" value="WH_DNA-bd_sf"/>
</dbReference>
<dbReference type="SUPFAM" id="SSF46785">
    <property type="entry name" value="Winged helix' DNA-binding domain"/>
    <property type="match status" value="1"/>
</dbReference>
<dbReference type="PANTHER" id="PTHR30185">
    <property type="entry name" value="CRYPTIC BETA-GLUCOSIDE BGL OPERON ANTITERMINATOR"/>
    <property type="match status" value="1"/>
</dbReference>
<evidence type="ECO:0000313" key="6">
    <source>
        <dbReference type="EMBL" id="SUN05655.1"/>
    </source>
</evidence>
<dbReference type="Pfam" id="PF00874">
    <property type="entry name" value="PRD"/>
    <property type="match status" value="1"/>
</dbReference>
<keyword evidence="7" id="KW-1185">Reference proteome</keyword>
<evidence type="ECO:0000313" key="7">
    <source>
        <dbReference type="Proteomes" id="UP000186437"/>
    </source>
</evidence>
<feature type="domain" description="PRD" evidence="4">
    <location>
        <begin position="197"/>
        <end position="306"/>
    </location>
</feature>
<reference evidence="6 8" key="3">
    <citation type="submission" date="2018-06" db="EMBL/GenBank/DDBJ databases">
        <authorList>
            <consortium name="Pathogen Informatics"/>
            <person name="Doyle S."/>
        </authorList>
    </citation>
    <scope>NUCLEOTIDE SEQUENCE [LARGE SCALE GENOMIC DNA]</scope>
    <source>
        <strain evidence="6 8">NCTC12957</strain>
    </source>
</reference>
<dbReference type="Gene3D" id="1.10.10.10">
    <property type="entry name" value="Winged helix-like DNA-binding domain superfamily/Winged helix DNA-binding domain"/>
    <property type="match status" value="1"/>
</dbReference>
<protein>
    <submittedName>
        <fullName evidence="5">Ascorbate 6-phosphate lactonase</fullName>
    </submittedName>
    <submittedName>
        <fullName evidence="6">Phosphotransferase</fullName>
        <ecNumber evidence="6">2.7.1.-</ecNumber>
    </submittedName>
</protein>
<evidence type="ECO:0000313" key="8">
    <source>
        <dbReference type="Proteomes" id="UP000255213"/>
    </source>
</evidence>
<gene>
    <name evidence="6" type="primary">licR_1</name>
    <name evidence="5" type="ORF">BU200_05755</name>
    <name evidence="6" type="ORF">NCTC12957_00267</name>
</gene>